<reference evidence="2 3" key="1">
    <citation type="submission" date="2022-04" db="EMBL/GenBank/DDBJ databases">
        <title>Chromosome-level reference genomes for two strains of Caenorhabditis briggsae: an improved platform for comparative genomics.</title>
        <authorList>
            <person name="Stevens L."/>
            <person name="Andersen E."/>
        </authorList>
    </citation>
    <scope>NUCLEOTIDE SEQUENCE [LARGE SCALE GENOMIC DNA]</scope>
    <source>
        <strain evidence="2">VX34</strain>
        <tissue evidence="2">Whole-organism</tissue>
    </source>
</reference>
<sequence length="263" mass="29641">MSDMLIVVKPPSGDALNKLVTFLVENRLEFSVRRSEPIKVSETPTSSQASENIDFSTTRNVQKESNFEIPKITSNESVISDNLVDNKLRIPQSEPIAQIKNNTATAENYDSSGNSDFPTAKKVKLEPEPEIMESEKPQIFPGAPIAHVTNMQSGDYDPGMSISGKKPLICQLCGKGIIKTTGPSRKQHAIHHLKLKTWKCIVCNRSLSHPDAGRDHFRSMHRDEPYIRLVETMSEEEKIQIDEMQIKCFPSKPIHQTRHQNDH</sequence>
<dbReference type="InterPro" id="IPR036236">
    <property type="entry name" value="Znf_C2H2_sf"/>
</dbReference>
<accession>A0AAE9JP08</accession>
<name>A0AAE9JP08_CAEBR</name>
<feature type="domain" description="C2H2-type" evidence="1">
    <location>
        <begin position="200"/>
        <end position="221"/>
    </location>
</feature>
<keyword evidence="3" id="KW-1185">Reference proteome</keyword>
<gene>
    <name evidence="2" type="ORF">L5515_009514</name>
</gene>
<dbReference type="EMBL" id="CP092624">
    <property type="protein sequence ID" value="UMM37895.1"/>
    <property type="molecule type" value="Genomic_DNA"/>
</dbReference>
<evidence type="ECO:0000313" key="3">
    <source>
        <dbReference type="Proteomes" id="UP000829354"/>
    </source>
</evidence>
<dbReference type="SUPFAM" id="SSF57667">
    <property type="entry name" value="beta-beta-alpha zinc fingers"/>
    <property type="match status" value="1"/>
</dbReference>
<dbReference type="AlphaFoldDB" id="A0AAE9JP08"/>
<proteinExistence type="predicted"/>
<dbReference type="Proteomes" id="UP000829354">
    <property type="component" value="Chromosome V"/>
</dbReference>
<evidence type="ECO:0000313" key="2">
    <source>
        <dbReference type="EMBL" id="UMM37895.1"/>
    </source>
</evidence>
<dbReference type="Gene3D" id="3.30.160.60">
    <property type="entry name" value="Classic Zinc Finger"/>
    <property type="match status" value="1"/>
</dbReference>
<organism evidence="2 3">
    <name type="scientific">Caenorhabditis briggsae</name>
    <dbReference type="NCBI Taxonomy" id="6238"/>
    <lineage>
        <taxon>Eukaryota</taxon>
        <taxon>Metazoa</taxon>
        <taxon>Ecdysozoa</taxon>
        <taxon>Nematoda</taxon>
        <taxon>Chromadorea</taxon>
        <taxon>Rhabditida</taxon>
        <taxon>Rhabditina</taxon>
        <taxon>Rhabditomorpha</taxon>
        <taxon>Rhabditoidea</taxon>
        <taxon>Rhabditidae</taxon>
        <taxon>Peloderinae</taxon>
        <taxon>Caenorhabditis</taxon>
    </lineage>
</organism>
<evidence type="ECO:0000259" key="1">
    <source>
        <dbReference type="PROSITE" id="PS00028"/>
    </source>
</evidence>
<protein>
    <recommendedName>
        <fullName evidence="1">C2H2-type domain-containing protein</fullName>
    </recommendedName>
</protein>
<dbReference type="InterPro" id="IPR013087">
    <property type="entry name" value="Znf_C2H2_type"/>
</dbReference>
<dbReference type="PROSITE" id="PS00028">
    <property type="entry name" value="ZINC_FINGER_C2H2_1"/>
    <property type="match status" value="1"/>
</dbReference>